<dbReference type="Pfam" id="PF08639">
    <property type="entry name" value="Sld3_STD"/>
    <property type="match status" value="1"/>
</dbReference>
<dbReference type="STRING" id="306901.Q2HG46"/>
<dbReference type="GO" id="GO:0006270">
    <property type="term" value="P:DNA replication initiation"/>
    <property type="evidence" value="ECO:0007669"/>
    <property type="project" value="InterPro"/>
</dbReference>
<feature type="region of interest" description="Disordered" evidence="1">
    <location>
        <begin position="963"/>
        <end position="1009"/>
    </location>
</feature>
<evidence type="ECO:0000313" key="4">
    <source>
        <dbReference type="Proteomes" id="UP000001056"/>
    </source>
</evidence>
<dbReference type="EMBL" id="CH408029">
    <property type="protein sequence ID" value="EAQ92573.1"/>
    <property type="molecule type" value="Genomic_DNA"/>
</dbReference>
<feature type="region of interest" description="Disordered" evidence="1">
    <location>
        <begin position="898"/>
        <end position="920"/>
    </location>
</feature>
<dbReference type="InterPro" id="IPR042511">
    <property type="entry name" value="Sld3"/>
</dbReference>
<feature type="region of interest" description="Disordered" evidence="1">
    <location>
        <begin position="614"/>
        <end position="648"/>
    </location>
</feature>
<feature type="region of interest" description="Disordered" evidence="1">
    <location>
        <begin position="260"/>
        <end position="327"/>
    </location>
</feature>
<feature type="compositionally biased region" description="Low complexity" evidence="1">
    <location>
        <begin position="35"/>
        <end position="50"/>
    </location>
</feature>
<feature type="region of interest" description="Disordered" evidence="1">
    <location>
        <begin position="415"/>
        <end position="436"/>
    </location>
</feature>
<dbReference type="PANTHER" id="PTHR28067:SF1">
    <property type="entry name" value="DNA REPLICATION REGULATOR SLD3"/>
    <property type="match status" value="1"/>
</dbReference>
<evidence type="ECO:0000313" key="3">
    <source>
        <dbReference type="EMBL" id="EAQ92573.1"/>
    </source>
</evidence>
<sequence length="1025" mass="109866">MSSFVGQSASLSRPGSRLDNRFDNRFDNKFEAKPSSRPSSRASVRPSSVAGIHTSAYDAEFNRTRPQSHQSLPGPGPGPASPSSGKRKRTLPTPTVDDGLLRAPIVLKPHPSSILAKPRILHPLMLLPREALPLSALDLSQPHGDFPASRLFESKIKILDLEDRLGSNILLARSETTRLAYAVERESSGLYVLCKLGSWVDIELLSQSATVVCKERMKSGKAVKQEHAAATPVITPSMYNDNKRRRLAIEEIQSLVRKRSMSVIEKEPPKPMPTPTASESPAPSGAGDIGSENPVMEHEETPIVPGPSVSSRPDTPAPATEPVLDPLTQPNAEDIFLNIRAQYMEALYHSKGSLAYFAKGPLSKARATFHLDWDSNLNMNDLVEFLKSLVMTTVMIDKKYRETIPEIVAKMKTLTPDSENGASKPKKKKAKKTKLGKDGLYPGEIDHVRRWWTSHQPSSSGDDAKALSATEHKYHVSCLRRRETQLQMILVLEILALEPVALAKGAECQLPGMESQIPSREESQEPAAKKRNRHNLPVLLDVHADRLCIWQSTTSDEVKAVAESQVPTEGHEGEQVERANSDPLRDFCVDIIVPFFSARLPGPCDSLNRKLGGPVAQSPLRAKVPSSAVKPKPGAPMKRPAPKRDKDRTLERALSVERSRRSVSRGPAATIALLRSATQTVIPGLKREATDSSLMGLVPRAESGLAKERPSNVFSRSLSLGGVDLRAQKKAQVDAELKDAISALKKPNRTLAAKDIVEAAEKRASAGQLKKMRKPTRTPGVQVKATPANNRFKDAFTADKAQSQPAPFLDAAPSSASVIPASTLPRKFTDRLPAPSRLTGRIQATPVRPTSSIPATGLRPVQETPGGPGIFPSSPIMARKAAPAPPPVFALAQPRAKNLPAPADRSGGAAGDIPSSPGLGTLFETPVMSRSARARMDVVDDTPIKSRLPLGVAGDGGNRVGGGGKLGGAGKVFGGSGGSDGSGDAGAEENGGGSGSARGENPGVASIYQRLGWDTTDLDDIDDLL</sequence>
<feature type="compositionally biased region" description="Gly residues" evidence="1">
    <location>
        <begin position="963"/>
        <end position="996"/>
    </location>
</feature>
<dbReference type="OrthoDB" id="5395343at2759"/>
<dbReference type="RefSeq" id="XP_001220029.1">
    <property type="nucleotide sequence ID" value="XM_001220028.1"/>
</dbReference>
<protein>
    <recommendedName>
        <fullName evidence="2">DNA replication regulator Sld3 C-terminal domain-containing protein</fullName>
    </recommendedName>
</protein>
<dbReference type="HOGENOM" id="CLU_006240_0_0_1"/>
<dbReference type="GO" id="GO:0031261">
    <property type="term" value="C:DNA replication preinitiation complex"/>
    <property type="evidence" value="ECO:0007669"/>
    <property type="project" value="TreeGrafter"/>
</dbReference>
<dbReference type="OMA" id="IYEQLGW"/>
<feature type="region of interest" description="Disordered" evidence="1">
    <location>
        <begin position="847"/>
        <end position="882"/>
    </location>
</feature>
<feature type="region of interest" description="Disordered" evidence="1">
    <location>
        <begin position="764"/>
        <end position="783"/>
    </location>
</feature>
<dbReference type="eggNOG" id="ENOG502S01X">
    <property type="taxonomic scope" value="Eukaryota"/>
</dbReference>
<proteinExistence type="predicted"/>
<dbReference type="Gene3D" id="1.20.58.2130">
    <property type="match status" value="1"/>
</dbReference>
<feature type="compositionally biased region" description="Polar residues" evidence="1">
    <location>
        <begin position="1"/>
        <end position="13"/>
    </location>
</feature>
<dbReference type="InParanoid" id="Q2HG46"/>
<name>Q2HG46_CHAGB</name>
<organism evidence="3 4">
    <name type="scientific">Chaetomium globosum (strain ATCC 6205 / CBS 148.51 / DSM 1962 / NBRC 6347 / NRRL 1970)</name>
    <name type="common">Soil fungus</name>
    <dbReference type="NCBI Taxonomy" id="306901"/>
    <lineage>
        <taxon>Eukaryota</taxon>
        <taxon>Fungi</taxon>
        <taxon>Dikarya</taxon>
        <taxon>Ascomycota</taxon>
        <taxon>Pezizomycotina</taxon>
        <taxon>Sordariomycetes</taxon>
        <taxon>Sordariomycetidae</taxon>
        <taxon>Sordariales</taxon>
        <taxon>Chaetomiaceae</taxon>
        <taxon>Chaetomium</taxon>
    </lineage>
</organism>
<feature type="domain" description="DNA replication regulator Sld3 C-terminal" evidence="2">
    <location>
        <begin position="334"/>
        <end position="848"/>
    </location>
</feature>
<evidence type="ECO:0000259" key="2">
    <source>
        <dbReference type="Pfam" id="PF08639"/>
    </source>
</evidence>
<feature type="compositionally biased region" description="Basic and acidic residues" evidence="1">
    <location>
        <begin position="16"/>
        <end position="34"/>
    </location>
</feature>
<gene>
    <name evidence="3" type="ORF">CHGG_00808</name>
</gene>
<dbReference type="PANTHER" id="PTHR28067">
    <property type="entry name" value="DNA REPLICATION REGULATOR SLD3"/>
    <property type="match status" value="1"/>
</dbReference>
<accession>Q2HG46</accession>
<dbReference type="InterPro" id="IPR013948">
    <property type="entry name" value="DNA_replication_reg_Sld3_C"/>
</dbReference>
<feature type="compositionally biased region" description="Low complexity" evidence="1">
    <location>
        <begin position="275"/>
        <end position="286"/>
    </location>
</feature>
<evidence type="ECO:0000256" key="1">
    <source>
        <dbReference type="SAM" id="MobiDB-lite"/>
    </source>
</evidence>
<keyword evidence="4" id="KW-1185">Reference proteome</keyword>
<reference evidence="4" key="1">
    <citation type="journal article" date="2015" name="Genome Announc.">
        <title>Draft genome sequence of the cellulolytic fungus Chaetomium globosum.</title>
        <authorList>
            <person name="Cuomo C.A."/>
            <person name="Untereiner W.A."/>
            <person name="Ma L.-J."/>
            <person name="Grabherr M."/>
            <person name="Birren B.W."/>
        </authorList>
    </citation>
    <scope>NUCLEOTIDE SEQUENCE [LARGE SCALE GENOMIC DNA]</scope>
    <source>
        <strain evidence="4">ATCC 6205 / CBS 148.51 / DSM 1962 / NBRC 6347 / NRRL 1970</strain>
    </source>
</reference>
<feature type="region of interest" description="Disordered" evidence="1">
    <location>
        <begin position="1"/>
        <end position="97"/>
    </location>
</feature>
<feature type="compositionally biased region" description="Low complexity" evidence="1">
    <location>
        <begin position="870"/>
        <end position="882"/>
    </location>
</feature>
<feature type="compositionally biased region" description="Basic residues" evidence="1">
    <location>
        <begin position="424"/>
        <end position="434"/>
    </location>
</feature>
<dbReference type="AlphaFoldDB" id="Q2HG46"/>
<dbReference type="GeneID" id="4386261"/>
<dbReference type="Proteomes" id="UP000001056">
    <property type="component" value="Unassembled WGS sequence"/>
</dbReference>
<dbReference type="VEuPathDB" id="FungiDB:CHGG_00808"/>